<dbReference type="Pfam" id="PF15733">
    <property type="entry name" value="DUF4682"/>
    <property type="match status" value="1"/>
</dbReference>
<protein>
    <recommendedName>
        <fullName evidence="2">TBC1 domain family member 30</fullName>
    </recommendedName>
</protein>
<evidence type="ECO:0000313" key="7">
    <source>
        <dbReference type="RefSeq" id="XP_019627902.1"/>
    </source>
</evidence>
<feature type="compositionally biased region" description="Polar residues" evidence="3">
    <location>
        <begin position="724"/>
        <end position="735"/>
    </location>
</feature>
<dbReference type="InterPro" id="IPR035969">
    <property type="entry name" value="Rab-GAP_TBC_sf"/>
</dbReference>
<feature type="compositionally biased region" description="Low complexity" evidence="3">
    <location>
        <begin position="39"/>
        <end position="49"/>
    </location>
</feature>
<feature type="compositionally biased region" description="Polar residues" evidence="3">
    <location>
        <begin position="911"/>
        <end position="920"/>
    </location>
</feature>
<evidence type="ECO:0000256" key="1">
    <source>
        <dbReference type="ARBA" id="ARBA00043879"/>
    </source>
</evidence>
<evidence type="ECO:0000313" key="5">
    <source>
        <dbReference type="Proteomes" id="UP000515135"/>
    </source>
</evidence>
<feature type="compositionally biased region" description="Low complexity" evidence="3">
    <location>
        <begin position="895"/>
        <end position="910"/>
    </location>
</feature>
<feature type="region of interest" description="Disordered" evidence="3">
    <location>
        <begin position="1"/>
        <end position="49"/>
    </location>
</feature>
<dbReference type="PANTHER" id="PTHR13399">
    <property type="entry name" value="TRANSLOCON-ASSOCIATED PROTEIN TRAP , GAMMA SUBUNIT"/>
    <property type="match status" value="1"/>
</dbReference>
<feature type="compositionally biased region" description="Polar residues" evidence="3">
    <location>
        <begin position="641"/>
        <end position="651"/>
    </location>
</feature>
<sequence length="1009" mass="113478">MAADPPNSEFATTDMEEDDDSDLEEALQELPLRRRESSRSYNSSGSDWSLSTVRSNFGEWLLREEGDERGGGLGLLVDQQDRRSLIDGLLCELYDRVPYGLGRDSLDSDTYTEYSSTSEVHCAGTRSEQELEPSHLTYTSRVQSACLREKDVKELRQMVEELRRRTNMISQKLVRQLKRRDRRKSKLQKNCDILTAILQAVSEKRRIDTRMKFSIEPMPGKKGFRQWFDAMKAVVRLPHGLPSEWRKRVWLCLADKHIQNLQLDWDKMCRLAFNERSNPDDDKLGVQIVKDLHRTGCSGFCAEQDRVVLKRVLLAYARWNKSVGYCQGFNVLAALVLEVVERVEEDALKVMIYLIDYVLPDSFFANNLRALSVDMAVFRELLRIRLPDLSKHLDDLQRRANSNPQGNYEPPLTNVFVMQWFLTLFATCLPKSTVLRVWDSVFFEGSEILLRTALAIWAKLGDRLRDLDSADQFYGTMAMLCQEMLMMNLIDPNELVQTVYSLAPFPFPGLDELREKYTYNITPFSPLGTDKAKKAMKMATNSDEEVELDEDDLAMAIGCFGGIFPPDASPKKKGEKEGEQKPVSDMREVSPGAYSSRTEHIEMTRTALMERMSTDITALKKQYMRIRQKQQRTHLIYPKQGNENKSTSTHKFSATARDTPIAMNHLYVARKIASIQGKTKRIKGPEIRPAAPRGRHPSDGGRRDSARRESGNDTDSDGGVEIQIQWTSSPPTGRSPTEAAERRGSEHSVESSVGSEASGNTGKERESVDSNEGSVVSERTGMEEIQEEEGGGKESEVCDTSDSEPELKTTSDIVPQDVERSNTVLSPIQPSSEDETHADFMARGMSSACDSSSENDSTVPTTETWKPLNTAGETDATDNKKMKPRPTDLDLQAISNFSSKDPPSPSSTSSIENQRPSSPTLPGIKLTKARPDSAGTIGGKFYPFPRPKQFKTAKAKNGVQLSLYKQTPGENQTVTSPTKGPFPVIKRSHINQCLQRQYMASASKTTTYR</sequence>
<feature type="region of interest" description="Disordered" evidence="3">
    <location>
        <begin position="565"/>
        <end position="600"/>
    </location>
</feature>
<evidence type="ECO:0000313" key="6">
    <source>
        <dbReference type="RefSeq" id="XP_019627894.1"/>
    </source>
</evidence>
<dbReference type="OrthoDB" id="289721at2759"/>
<reference evidence="6 7" key="1">
    <citation type="submission" date="2025-04" db="UniProtKB">
        <authorList>
            <consortium name="RefSeq"/>
        </authorList>
    </citation>
    <scope>IDENTIFICATION</scope>
    <source>
        <tissue evidence="6 7">Gonad</tissue>
    </source>
</reference>
<feature type="compositionally biased region" description="Low complexity" evidence="3">
    <location>
        <begin position="846"/>
        <end position="857"/>
    </location>
</feature>
<feature type="region of interest" description="Disordered" evidence="3">
    <location>
        <begin position="677"/>
        <end position="948"/>
    </location>
</feature>
<evidence type="ECO:0000256" key="2">
    <source>
        <dbReference type="ARBA" id="ARBA00067508"/>
    </source>
</evidence>
<dbReference type="InterPro" id="IPR000195">
    <property type="entry name" value="Rab-GAP-TBC_dom"/>
</dbReference>
<feature type="compositionally biased region" description="Polar residues" evidence="3">
    <location>
        <begin position="821"/>
        <end position="831"/>
    </location>
</feature>
<comment type="function">
    <text evidence="1">May act as a GTPase-activating protein for Rab family protein(s).</text>
</comment>
<dbReference type="Gene3D" id="1.10.472.80">
    <property type="entry name" value="Ypt/Rab-GAP domain of gyp1p, domain 3"/>
    <property type="match status" value="1"/>
</dbReference>
<dbReference type="FunFam" id="1.10.8.270:FF:000009">
    <property type="entry name" value="TBC1 domain family member 30"/>
    <property type="match status" value="1"/>
</dbReference>
<dbReference type="PANTHER" id="PTHR13399:SF4">
    <property type="entry name" value="TBC1 DOMAIN FAMILY MEMBER 30"/>
    <property type="match status" value="1"/>
</dbReference>
<dbReference type="InterPro" id="IPR032738">
    <property type="entry name" value="Tbc1d30_C"/>
</dbReference>
<feature type="region of interest" description="Disordered" evidence="3">
    <location>
        <begin position="627"/>
        <end position="651"/>
    </location>
</feature>
<dbReference type="Pfam" id="PF00566">
    <property type="entry name" value="RabGAP-TBC"/>
    <property type="match status" value="1"/>
</dbReference>
<name>A0A6P4Z1S9_BRABE</name>
<feature type="compositionally biased region" description="Basic and acidic residues" evidence="3">
    <location>
        <begin position="739"/>
        <end position="749"/>
    </location>
</feature>
<keyword evidence="5" id="KW-1185">Reference proteome</keyword>
<accession>A0A6P4Z1S9</accession>
<dbReference type="Proteomes" id="UP000515135">
    <property type="component" value="Unplaced"/>
</dbReference>
<dbReference type="FunFam" id="1.10.472.80:FF:000011">
    <property type="entry name" value="TBC1 domain family member 30"/>
    <property type="match status" value="1"/>
</dbReference>
<dbReference type="SMART" id="SM00164">
    <property type="entry name" value="TBC"/>
    <property type="match status" value="1"/>
</dbReference>
<dbReference type="GeneID" id="109472549"/>
<feature type="compositionally biased region" description="Low complexity" evidence="3">
    <location>
        <begin position="750"/>
        <end position="759"/>
    </location>
</feature>
<evidence type="ECO:0000259" key="4">
    <source>
        <dbReference type="PROSITE" id="PS50086"/>
    </source>
</evidence>
<feature type="compositionally biased region" description="Acidic residues" evidence="3">
    <location>
        <begin position="14"/>
        <end position="27"/>
    </location>
</feature>
<dbReference type="GO" id="GO:0005783">
    <property type="term" value="C:endoplasmic reticulum"/>
    <property type="evidence" value="ECO:0007669"/>
    <property type="project" value="TreeGrafter"/>
</dbReference>
<proteinExistence type="predicted"/>
<evidence type="ECO:0000256" key="3">
    <source>
        <dbReference type="SAM" id="MobiDB-lite"/>
    </source>
</evidence>
<dbReference type="PROSITE" id="PS50086">
    <property type="entry name" value="TBC_RABGAP"/>
    <property type="match status" value="1"/>
</dbReference>
<dbReference type="KEGG" id="bbel:109472549"/>
<feature type="compositionally biased region" description="Basic and acidic residues" evidence="3">
    <location>
        <begin position="569"/>
        <end position="588"/>
    </location>
</feature>
<feature type="compositionally biased region" description="Basic and acidic residues" evidence="3">
    <location>
        <begin position="696"/>
        <end position="711"/>
    </location>
</feature>
<dbReference type="AlphaFoldDB" id="A0A6P4Z1S9"/>
<dbReference type="RefSeq" id="XP_019627902.1">
    <property type="nucleotide sequence ID" value="XM_019772343.1"/>
</dbReference>
<gene>
    <name evidence="6 7" type="primary">LOC109472549</name>
</gene>
<organism evidence="5 6">
    <name type="scientific">Branchiostoma belcheri</name>
    <name type="common">Amphioxus</name>
    <dbReference type="NCBI Taxonomy" id="7741"/>
    <lineage>
        <taxon>Eukaryota</taxon>
        <taxon>Metazoa</taxon>
        <taxon>Chordata</taxon>
        <taxon>Cephalochordata</taxon>
        <taxon>Leptocardii</taxon>
        <taxon>Amphioxiformes</taxon>
        <taxon>Branchiostomatidae</taxon>
        <taxon>Branchiostoma</taxon>
    </lineage>
</organism>
<dbReference type="RefSeq" id="XP_019627894.1">
    <property type="nucleotide sequence ID" value="XM_019772335.1"/>
</dbReference>
<feature type="compositionally biased region" description="Basic and acidic residues" evidence="3">
    <location>
        <begin position="877"/>
        <end position="888"/>
    </location>
</feature>
<dbReference type="SUPFAM" id="SSF47923">
    <property type="entry name" value="Ypt/Rab-GAP domain of gyp1p"/>
    <property type="match status" value="2"/>
</dbReference>
<feature type="domain" description="Rab-GAP TBC" evidence="4">
    <location>
        <begin position="240"/>
        <end position="445"/>
    </location>
</feature>
<dbReference type="Gene3D" id="1.10.8.270">
    <property type="entry name" value="putative rabgap domain of human tbc1 domain family member 14 like domains"/>
    <property type="match status" value="1"/>
</dbReference>